<evidence type="ECO:0000313" key="3">
    <source>
        <dbReference type="EMBL" id="CAB4183765.1"/>
    </source>
</evidence>
<dbReference type="EMBL" id="LR797051">
    <property type="protein sequence ID" value="CAB4183765.1"/>
    <property type="molecule type" value="Genomic_DNA"/>
</dbReference>
<evidence type="ECO:0000313" key="5">
    <source>
        <dbReference type="EMBL" id="CAB4215718.1"/>
    </source>
</evidence>
<evidence type="ECO:0000313" key="6">
    <source>
        <dbReference type="EMBL" id="CAB5230266.1"/>
    </source>
</evidence>
<dbReference type="EMBL" id="LR797320">
    <property type="protein sequence ID" value="CAB4202264.1"/>
    <property type="molecule type" value="Genomic_DNA"/>
</dbReference>
<protein>
    <submittedName>
        <fullName evidence="4">Uncharacterized protein</fullName>
    </submittedName>
</protein>
<proteinExistence type="predicted"/>
<name>A0A6J5S4T0_9CAUD</name>
<evidence type="ECO:0000313" key="4">
    <source>
        <dbReference type="EMBL" id="CAB4202264.1"/>
    </source>
</evidence>
<organism evidence="4">
    <name type="scientific">uncultured Caudovirales phage</name>
    <dbReference type="NCBI Taxonomy" id="2100421"/>
    <lineage>
        <taxon>Viruses</taxon>
        <taxon>Duplodnaviria</taxon>
        <taxon>Heunggongvirae</taxon>
        <taxon>Uroviricota</taxon>
        <taxon>Caudoviricetes</taxon>
        <taxon>Peduoviridae</taxon>
        <taxon>Maltschvirus</taxon>
        <taxon>Maltschvirus maltsch</taxon>
    </lineage>
</organism>
<feature type="compositionally biased region" description="Basic residues" evidence="1">
    <location>
        <begin position="71"/>
        <end position="81"/>
    </location>
</feature>
<dbReference type="EMBL" id="LR797426">
    <property type="protein sequence ID" value="CAB4215718.1"/>
    <property type="molecule type" value="Genomic_DNA"/>
</dbReference>
<accession>A0A6J5S4T0</accession>
<dbReference type="EMBL" id="LR798412">
    <property type="protein sequence ID" value="CAB5230266.1"/>
    <property type="molecule type" value="Genomic_DNA"/>
</dbReference>
<evidence type="ECO:0000256" key="1">
    <source>
        <dbReference type="SAM" id="MobiDB-lite"/>
    </source>
</evidence>
<dbReference type="EMBL" id="LR796580">
    <property type="protein sequence ID" value="CAB4152384.1"/>
    <property type="molecule type" value="Genomic_DNA"/>
</dbReference>
<feature type="region of interest" description="Disordered" evidence="1">
    <location>
        <begin position="71"/>
        <end position="98"/>
    </location>
</feature>
<evidence type="ECO:0000313" key="2">
    <source>
        <dbReference type="EMBL" id="CAB4152384.1"/>
    </source>
</evidence>
<reference evidence="4" key="1">
    <citation type="submission" date="2020-05" db="EMBL/GenBank/DDBJ databases">
        <authorList>
            <person name="Chiriac C."/>
            <person name="Salcher M."/>
            <person name="Ghai R."/>
            <person name="Kavagutti S V."/>
        </authorList>
    </citation>
    <scope>NUCLEOTIDE SEQUENCE</scope>
</reference>
<sequence>MIELPAILYQSPGPHKKPGGGTYRIVGINTQEELDAKLLAGWFASSAEAITAAGDKATTPKRVADWRLKAKAKKTKKRKPSKPLGWKQPVPVPVIEDAPPTRAELEAKATELKIRFDGRTRDKKLGQLIQDRLTDPTTGE</sequence>
<gene>
    <name evidence="3" type="ORF">UFOVP1108_7</name>
    <name evidence="4" type="ORF">UFOVP1377_11</name>
    <name evidence="5" type="ORF">UFOVP1472_40</name>
    <name evidence="6" type="ORF">UFOVP1559_48</name>
    <name evidence="2" type="ORF">UFOVP604_7</name>
</gene>